<sequence>MDSELIDVSETAADVGYGFNTIGAPVFLTQKLWNLCVHWEQKNTDEQGFQEQNARLWDVLFICGTSLELNLQSFFNSMSHQYSILVIPRDGTSTAPVRAQLEASGNSEQGTLEIDLIDLVPNESEAW</sequence>
<reference evidence="2" key="1">
    <citation type="submission" date="2023-09" db="EMBL/GenBank/DDBJ databases">
        <authorList>
            <person name="Li S."/>
            <person name="Li X."/>
            <person name="Zhang C."/>
            <person name="Zhao Z."/>
        </authorList>
    </citation>
    <scope>NUCLEOTIDE SEQUENCE [LARGE SCALE GENOMIC DNA]</scope>
    <source>
        <strain evidence="2">SQ149</strain>
    </source>
</reference>
<evidence type="ECO:0008006" key="3">
    <source>
        <dbReference type="Google" id="ProtNLM"/>
    </source>
</evidence>
<evidence type="ECO:0000313" key="1">
    <source>
        <dbReference type="EMBL" id="WNC71441.1"/>
    </source>
</evidence>
<dbReference type="EMBL" id="CP134145">
    <property type="protein sequence ID" value="WNC71441.1"/>
    <property type="molecule type" value="Genomic_DNA"/>
</dbReference>
<accession>A0ABY9TRU9</accession>
<gene>
    <name evidence="1" type="ORF">RGQ13_15110</name>
</gene>
<protein>
    <recommendedName>
        <fullName evidence="3">SIR2-like domain-containing protein</fullName>
    </recommendedName>
</protein>
<dbReference type="RefSeq" id="WP_348390575.1">
    <property type="nucleotide sequence ID" value="NZ_CP134145.1"/>
</dbReference>
<dbReference type="Proteomes" id="UP001258994">
    <property type="component" value="Chromosome"/>
</dbReference>
<proteinExistence type="predicted"/>
<organism evidence="1 2">
    <name type="scientific">Thalassotalea psychrophila</name>
    <dbReference type="NCBI Taxonomy" id="3065647"/>
    <lineage>
        <taxon>Bacteria</taxon>
        <taxon>Pseudomonadati</taxon>
        <taxon>Pseudomonadota</taxon>
        <taxon>Gammaproteobacteria</taxon>
        <taxon>Alteromonadales</taxon>
        <taxon>Colwelliaceae</taxon>
        <taxon>Thalassotalea</taxon>
    </lineage>
</organism>
<evidence type="ECO:0000313" key="2">
    <source>
        <dbReference type="Proteomes" id="UP001258994"/>
    </source>
</evidence>
<name>A0ABY9TRU9_9GAMM</name>
<keyword evidence="2" id="KW-1185">Reference proteome</keyword>